<reference evidence="2 4" key="1">
    <citation type="submission" date="2019-07" db="EMBL/GenBank/DDBJ databases">
        <title>Whole genome shotgun sequence of Halomonas pacifica NBRC 102220.</title>
        <authorList>
            <person name="Hosoyama A."/>
            <person name="Uohara A."/>
            <person name="Ohji S."/>
            <person name="Ichikawa N."/>
        </authorList>
    </citation>
    <scope>NUCLEOTIDE SEQUENCE [LARGE SCALE GENOMIC DNA]</scope>
    <source>
        <strain evidence="2 4">NBRC 102220</strain>
    </source>
</reference>
<comment type="caution">
    <text evidence="2">The sequence shown here is derived from an EMBL/GenBank/DDBJ whole genome shotgun (WGS) entry which is preliminary data.</text>
</comment>
<evidence type="ECO:0000313" key="3">
    <source>
        <dbReference type="EMBL" id="MBH8580162.1"/>
    </source>
</evidence>
<keyword evidence="4" id="KW-1185">Reference proteome</keyword>
<name>A0A510XA64_9GAMM</name>
<dbReference type="EMBL" id="JAEDAF010000006">
    <property type="protein sequence ID" value="MBH8580162.1"/>
    <property type="molecule type" value="Genomic_DNA"/>
</dbReference>
<evidence type="ECO:0000256" key="1">
    <source>
        <dbReference type="SAM" id="SignalP"/>
    </source>
</evidence>
<dbReference type="OrthoDB" id="8235498at2"/>
<sequence length="141" mass="15442">MLPRALLVSAALALPLAAQAEAPDLLPGQWEFTSTTTVEGDMPIPEQNETHQECLTQEEIDEAPMTLIEEEEGCELLEQNVSAAGMDYRMRCTGEGGEADIVGSMSYLRDRAEGTMRVEMTTPMGEMVMNTEIQAERLGDC</sequence>
<dbReference type="Pfam" id="PF12276">
    <property type="entry name" value="DUF3617"/>
    <property type="match status" value="1"/>
</dbReference>
<organism evidence="2 4">
    <name type="scientific">Bisbaumannia pacifica</name>
    <dbReference type="NCBI Taxonomy" id="77098"/>
    <lineage>
        <taxon>Bacteria</taxon>
        <taxon>Pseudomonadati</taxon>
        <taxon>Pseudomonadota</taxon>
        <taxon>Gammaproteobacteria</taxon>
        <taxon>Oceanospirillales</taxon>
        <taxon>Halomonadaceae</taxon>
        <taxon>Bisbaumannia</taxon>
    </lineage>
</organism>
<evidence type="ECO:0000313" key="5">
    <source>
        <dbReference type="Proteomes" id="UP000651738"/>
    </source>
</evidence>
<dbReference type="Proteomes" id="UP000651738">
    <property type="component" value="Unassembled WGS sequence"/>
</dbReference>
<reference evidence="3 5" key="2">
    <citation type="submission" date="2020-12" db="EMBL/GenBank/DDBJ databases">
        <title>Draft genome sequence of Halomonas pacifica strain CARE-V15.</title>
        <authorList>
            <person name="Vignesh N."/>
            <person name="Thabitha A."/>
            <person name="Saravanan R."/>
            <person name="Manigandan V."/>
        </authorList>
    </citation>
    <scope>NUCLEOTIDE SEQUENCE [LARGE SCALE GENOMIC DNA]</scope>
    <source>
        <strain evidence="3 5">CARE-V15</strain>
    </source>
</reference>
<protein>
    <submittedName>
        <fullName evidence="3">DUF3617 family protein</fullName>
    </submittedName>
</protein>
<evidence type="ECO:0000313" key="4">
    <source>
        <dbReference type="Proteomes" id="UP000321275"/>
    </source>
</evidence>
<evidence type="ECO:0000313" key="2">
    <source>
        <dbReference type="EMBL" id="GEK48304.1"/>
    </source>
</evidence>
<accession>A0A510XA64</accession>
<keyword evidence="1" id="KW-0732">Signal</keyword>
<dbReference type="Proteomes" id="UP000321275">
    <property type="component" value="Unassembled WGS sequence"/>
</dbReference>
<dbReference type="EMBL" id="BJUK01000032">
    <property type="protein sequence ID" value="GEK48304.1"/>
    <property type="molecule type" value="Genomic_DNA"/>
</dbReference>
<dbReference type="RefSeq" id="WP_146803637.1">
    <property type="nucleotide sequence ID" value="NZ_BJUK01000032.1"/>
</dbReference>
<gene>
    <name evidence="2" type="ORF">HPA02_25870</name>
    <name evidence="3" type="ORF">I7V36_08660</name>
</gene>
<feature type="signal peptide" evidence="1">
    <location>
        <begin position="1"/>
        <end position="20"/>
    </location>
</feature>
<feature type="chain" id="PRO_5021943844" evidence="1">
    <location>
        <begin position="21"/>
        <end position="141"/>
    </location>
</feature>
<proteinExistence type="predicted"/>
<dbReference type="InterPro" id="IPR022061">
    <property type="entry name" value="DUF3617"/>
</dbReference>
<dbReference type="AlphaFoldDB" id="A0A510XA64"/>